<dbReference type="Pfam" id="PF02222">
    <property type="entry name" value="ATP-grasp"/>
    <property type="match status" value="1"/>
</dbReference>
<feature type="binding site" evidence="4">
    <location>
        <begin position="201"/>
        <end position="204"/>
    </location>
    <ligand>
        <name>ATP</name>
        <dbReference type="ChEBI" id="CHEBI:30616"/>
    </ligand>
</feature>
<dbReference type="InterPro" id="IPR054350">
    <property type="entry name" value="PurT/PurK_preATP-grasp"/>
</dbReference>
<dbReference type="InterPro" id="IPR013815">
    <property type="entry name" value="ATP_grasp_subdomain_1"/>
</dbReference>
<comment type="function">
    <text evidence="5">Catalyzes the ATP-dependent conversion of 5-aminoimidazole ribonucleotide (AIR) and HCO(3)- to N5-carboxyaminoimidazole ribonucleotide (N5-CAIR).</text>
</comment>
<keyword evidence="1 4" id="KW-0547">Nucleotide-binding</keyword>
<dbReference type="Pfam" id="PF22660">
    <property type="entry name" value="RS_preATP-grasp-like"/>
    <property type="match status" value="1"/>
</dbReference>
<dbReference type="NCBIfam" id="NF004679">
    <property type="entry name" value="PRK06019.1-5"/>
    <property type="match status" value="1"/>
</dbReference>
<feature type="binding site" evidence="4">
    <location>
        <position position="209"/>
    </location>
    <ligand>
        <name>ATP</name>
        <dbReference type="ChEBI" id="CHEBI:30616"/>
    </ligand>
</feature>
<dbReference type="Pfam" id="PF17769">
    <property type="entry name" value="PurK_C"/>
    <property type="match status" value="1"/>
</dbReference>
<keyword evidence="2 4" id="KW-0658">Purine biosynthesis</keyword>
<accession>A0ABT6XZS8</accession>
<dbReference type="RefSeq" id="WP_283204024.1">
    <property type="nucleotide sequence ID" value="NZ_JASGCB010000017.1"/>
</dbReference>
<dbReference type="SUPFAM" id="SSF56059">
    <property type="entry name" value="Glutathione synthetase ATP-binding domain-like"/>
    <property type="match status" value="1"/>
</dbReference>
<comment type="subunit">
    <text evidence="4 5">Homodimer.</text>
</comment>
<feature type="binding site" evidence="4">
    <location>
        <position position="232"/>
    </location>
    <ligand>
        <name>ATP</name>
        <dbReference type="ChEBI" id="CHEBI:30616"/>
    </ligand>
</feature>
<dbReference type="InterPro" id="IPR011054">
    <property type="entry name" value="Rudment_hybrid_motif"/>
</dbReference>
<dbReference type="HAMAP" id="MF_01928">
    <property type="entry name" value="PurK"/>
    <property type="match status" value="1"/>
</dbReference>
<evidence type="ECO:0000256" key="1">
    <source>
        <dbReference type="ARBA" id="ARBA00022741"/>
    </source>
</evidence>
<keyword evidence="8" id="KW-1185">Reference proteome</keyword>
<dbReference type="Gene3D" id="3.40.50.20">
    <property type="match status" value="1"/>
</dbReference>
<keyword evidence="3 4" id="KW-0067">ATP-binding</keyword>
<dbReference type="InterPro" id="IPR016185">
    <property type="entry name" value="PreATP-grasp_dom_sf"/>
</dbReference>
<dbReference type="NCBIfam" id="NF004675">
    <property type="entry name" value="PRK06019.1-1"/>
    <property type="match status" value="1"/>
</dbReference>
<dbReference type="SUPFAM" id="SSF52440">
    <property type="entry name" value="PreATP-grasp domain"/>
    <property type="match status" value="1"/>
</dbReference>
<dbReference type="Gene3D" id="3.30.470.20">
    <property type="entry name" value="ATP-grasp fold, B domain"/>
    <property type="match status" value="1"/>
</dbReference>
<comment type="function">
    <text evidence="4">Catalyzes the ATP-dependent conversion of 5-aminoimidazole ribonucleotide (AIR) and HCO(3)(-) to N5-carboxyaminoimidazole ribonucleotide (N5-CAIR).</text>
</comment>
<dbReference type="InterPro" id="IPR011761">
    <property type="entry name" value="ATP-grasp"/>
</dbReference>
<dbReference type="Gene3D" id="3.30.1490.20">
    <property type="entry name" value="ATP-grasp fold, A domain"/>
    <property type="match status" value="1"/>
</dbReference>
<feature type="binding site" evidence="4">
    <location>
        <position position="154"/>
    </location>
    <ligand>
        <name>ATP</name>
        <dbReference type="ChEBI" id="CHEBI:30616"/>
    </ligand>
</feature>
<dbReference type="NCBIfam" id="TIGR01161">
    <property type="entry name" value="purK"/>
    <property type="match status" value="1"/>
</dbReference>
<dbReference type="SUPFAM" id="SSF51246">
    <property type="entry name" value="Rudiment single hybrid motif"/>
    <property type="match status" value="1"/>
</dbReference>
<evidence type="ECO:0000256" key="4">
    <source>
        <dbReference type="HAMAP-Rule" id="MF_01928"/>
    </source>
</evidence>
<dbReference type="Proteomes" id="UP001529245">
    <property type="component" value="Unassembled WGS sequence"/>
</dbReference>
<evidence type="ECO:0000313" key="7">
    <source>
        <dbReference type="EMBL" id="MDI9260570.1"/>
    </source>
</evidence>
<dbReference type="EC" id="6.3.4.18" evidence="4 5"/>
<dbReference type="PANTHER" id="PTHR11609">
    <property type="entry name" value="PURINE BIOSYNTHESIS PROTEIN 6/7, PUR6/7"/>
    <property type="match status" value="1"/>
</dbReference>
<feature type="binding site" evidence="4">
    <location>
        <begin position="159"/>
        <end position="165"/>
    </location>
    <ligand>
        <name>ATP</name>
        <dbReference type="ChEBI" id="CHEBI:30616"/>
    </ligand>
</feature>
<feature type="binding site" evidence="4">
    <location>
        <position position="114"/>
    </location>
    <ligand>
        <name>ATP</name>
        <dbReference type="ChEBI" id="CHEBI:30616"/>
    </ligand>
</feature>
<feature type="domain" description="ATP-grasp" evidence="6">
    <location>
        <begin position="118"/>
        <end position="316"/>
    </location>
</feature>
<comment type="similarity">
    <text evidence="4 5">Belongs to the PurK/PurT family.</text>
</comment>
<dbReference type="EMBL" id="JASGCB010000017">
    <property type="protein sequence ID" value="MDI9260570.1"/>
    <property type="molecule type" value="Genomic_DNA"/>
</dbReference>
<keyword evidence="4 5" id="KW-0436">Ligase</keyword>
<organism evidence="7 8">
    <name type="scientific">Alicyclobacillus sendaiensis PA2</name>
    <dbReference type="NCBI Taxonomy" id="3029425"/>
    <lineage>
        <taxon>Bacteria</taxon>
        <taxon>Bacillati</taxon>
        <taxon>Bacillota</taxon>
        <taxon>Bacilli</taxon>
        <taxon>Bacillales</taxon>
        <taxon>Alicyclobacillaceae</taxon>
        <taxon>Alicyclobacillus</taxon>
    </lineage>
</organism>
<comment type="catalytic activity">
    <reaction evidence="4 5">
        <text>5-amino-1-(5-phospho-beta-D-ribosyl)imidazole + hydrogencarbonate + ATP = 5-carboxyamino-1-(5-phospho-D-ribosyl)imidazole + ADP + phosphate + 2 H(+)</text>
        <dbReference type="Rhea" id="RHEA:19317"/>
        <dbReference type="ChEBI" id="CHEBI:15378"/>
        <dbReference type="ChEBI" id="CHEBI:17544"/>
        <dbReference type="ChEBI" id="CHEBI:30616"/>
        <dbReference type="ChEBI" id="CHEBI:43474"/>
        <dbReference type="ChEBI" id="CHEBI:58730"/>
        <dbReference type="ChEBI" id="CHEBI:137981"/>
        <dbReference type="ChEBI" id="CHEBI:456216"/>
        <dbReference type="EC" id="6.3.4.18"/>
    </reaction>
</comment>
<evidence type="ECO:0000256" key="3">
    <source>
        <dbReference type="ARBA" id="ARBA00022840"/>
    </source>
</evidence>
<dbReference type="PROSITE" id="PS50975">
    <property type="entry name" value="ATP_GRASP"/>
    <property type="match status" value="1"/>
</dbReference>
<dbReference type="PANTHER" id="PTHR11609:SF5">
    <property type="entry name" value="PHOSPHORIBOSYLAMINOIMIDAZOLE CARBOXYLASE"/>
    <property type="match status" value="1"/>
</dbReference>
<reference evidence="7 8" key="1">
    <citation type="submission" date="2023-04" db="EMBL/GenBank/DDBJ databases">
        <title>A. sendaiensis sub sp. chiapanensis a novel subspecie with specific adaptation in bacterial cell wall isolated from an active volcano.</title>
        <authorList>
            <person name="Alvarez Gutierrez P.E."/>
            <person name="Ortiz Cortes L.Y."/>
        </authorList>
    </citation>
    <scope>NUCLEOTIDE SEQUENCE [LARGE SCALE GENOMIC DNA]</scope>
    <source>
        <strain evidence="7 8">PA2</strain>
    </source>
</reference>
<evidence type="ECO:0000256" key="5">
    <source>
        <dbReference type="RuleBase" id="RU361200"/>
    </source>
</evidence>
<gene>
    <name evidence="4 5 7" type="primary">purK</name>
    <name evidence="7" type="ORF">QID03_10265</name>
</gene>
<dbReference type="InterPro" id="IPR003135">
    <property type="entry name" value="ATP-grasp_carboxylate-amine"/>
</dbReference>
<dbReference type="NCBIfam" id="NF004676">
    <property type="entry name" value="PRK06019.1-2"/>
    <property type="match status" value="1"/>
</dbReference>
<dbReference type="InterPro" id="IPR040686">
    <property type="entry name" value="PurK_C"/>
</dbReference>
<feature type="binding site" evidence="4">
    <location>
        <begin position="286"/>
        <end position="287"/>
    </location>
    <ligand>
        <name>ATP</name>
        <dbReference type="ChEBI" id="CHEBI:30616"/>
    </ligand>
</feature>
<proteinExistence type="inferred from homology"/>
<evidence type="ECO:0000259" key="6">
    <source>
        <dbReference type="PROSITE" id="PS50975"/>
    </source>
</evidence>
<dbReference type="InterPro" id="IPR005875">
    <property type="entry name" value="PurK"/>
</dbReference>
<evidence type="ECO:0000313" key="8">
    <source>
        <dbReference type="Proteomes" id="UP001529245"/>
    </source>
</evidence>
<comment type="pathway">
    <text evidence="4 5">Purine metabolism; IMP biosynthesis via de novo pathway; 5-amino-1-(5-phospho-D-ribosyl)imidazole-4-carboxylate from 5-amino-1-(5-phospho-D-ribosyl)imidazole (N5-CAIR route): step 1/2.</text>
</comment>
<evidence type="ECO:0000256" key="2">
    <source>
        <dbReference type="ARBA" id="ARBA00022755"/>
    </source>
</evidence>
<sequence>MQIQPAQPIDAVLPPATIGILGGGQLGRMMALAGRHMGYRFRVLDPTPDAPAAQVADGQVIAAYDDVDAARRLAAQCDLVTYEFENVSAAVAGALAETCDVPQGSELLAICQHRVREKSTLAQRGLPVTPFAPISSVGDLDEALERFGGRMVVKTCRGGYDGKGQWMVQSRADVERYAQEWARAIDHHRAAGFDDQPLIAEAYVPFEGELSVIVARNRRGEVRAFPPAENIHKRHILHMSIVPARYPEDVIARAVDVARQVAEALGVIGLIAVEMFVTQGGEILINELAPRPHNSGHYTLDACATSQFEQHVRAICNLPLGDVTLYSPVVMVNVLGQHVNPLLAQMSVLPSWVKVHLYGKAEAKRDRKMGHVNIVVDEVARALQWVEACGIWADTESARGSG</sequence>
<dbReference type="GO" id="GO:0034028">
    <property type="term" value="F:5-(carboxyamino)imidazole ribonucleotide synthase activity"/>
    <property type="evidence" value="ECO:0007669"/>
    <property type="project" value="UniProtKB-EC"/>
</dbReference>
<comment type="caution">
    <text evidence="7">The sequence shown here is derived from an EMBL/GenBank/DDBJ whole genome shotgun (WGS) entry which is preliminary data.</text>
</comment>
<protein>
    <recommendedName>
        <fullName evidence="4 5">N5-carboxyaminoimidazole ribonucleotide synthase</fullName>
        <shortName evidence="4 5">N5-CAIR synthase</shortName>
        <ecNumber evidence="4 5">6.3.4.18</ecNumber>
    </recommendedName>
    <alternativeName>
        <fullName evidence="4 5">5-(carboxyamino)imidazole ribonucleotide synthetase</fullName>
    </alternativeName>
</protein>
<name>A0ABT6XZS8_ALISE</name>